<dbReference type="InterPro" id="IPR036380">
    <property type="entry name" value="Isochorismatase-like_sf"/>
</dbReference>
<keyword evidence="2 4" id="KW-0378">Hydrolase</keyword>
<protein>
    <submittedName>
        <fullName evidence="4">Isochorismatase hydrolase</fullName>
    </submittedName>
</protein>
<dbReference type="Proteomes" id="UP000235786">
    <property type="component" value="Unassembled WGS sequence"/>
</dbReference>
<accession>A0A2J6R4C6</accession>
<dbReference type="EMBL" id="KZ613956">
    <property type="protein sequence ID" value="PMD33364.1"/>
    <property type="molecule type" value="Genomic_DNA"/>
</dbReference>
<dbReference type="CDD" id="cd00431">
    <property type="entry name" value="cysteine_hydrolases"/>
    <property type="match status" value="1"/>
</dbReference>
<dbReference type="PANTHER" id="PTHR43540">
    <property type="entry name" value="PEROXYUREIDOACRYLATE/UREIDOACRYLATE AMIDOHYDROLASE-RELATED"/>
    <property type="match status" value="1"/>
</dbReference>
<dbReference type="SUPFAM" id="SSF52499">
    <property type="entry name" value="Isochorismatase-like hydrolases"/>
    <property type="match status" value="1"/>
</dbReference>
<dbReference type="InterPro" id="IPR050272">
    <property type="entry name" value="Isochorismatase-like_hydrls"/>
</dbReference>
<comment type="similarity">
    <text evidence="1">Belongs to the isochorismatase family.</text>
</comment>
<dbReference type="AlphaFoldDB" id="A0A2J6R4C6"/>
<dbReference type="PANTHER" id="PTHR43540:SF6">
    <property type="entry name" value="ISOCHORISMATASE-LIKE DOMAIN-CONTAINING PROTEIN"/>
    <property type="match status" value="1"/>
</dbReference>
<dbReference type="Gene3D" id="3.40.50.850">
    <property type="entry name" value="Isochorismatase-like"/>
    <property type="match status" value="1"/>
</dbReference>
<dbReference type="InterPro" id="IPR000868">
    <property type="entry name" value="Isochorismatase-like_dom"/>
</dbReference>
<dbReference type="Pfam" id="PF00857">
    <property type="entry name" value="Isochorismatase"/>
    <property type="match status" value="1"/>
</dbReference>
<sequence>MVYLRSRPTLLIVDMQNGFCHPSGTFGKMGLPVDRHMAIVPTIKNLRAIAHLHDIPVIYLRMGYKEDYSDSGITTEAWPAGWPALKELKGFIQGTWDTDIVDELKPDASKGEIVIEKTRNTGFWNTELQAKLTQLNSDQLIVTGVGTDVCVESTVRDAFTNDIYALVVSDGTGTFSEEEHQASLKSMRYFGEIATADEIVTTIKSR</sequence>
<proteinExistence type="inferred from homology"/>
<feature type="domain" description="Isochorismatase-like" evidence="3">
    <location>
        <begin position="9"/>
        <end position="198"/>
    </location>
</feature>
<gene>
    <name evidence="4" type="ORF">L207DRAFT_498855</name>
</gene>
<dbReference type="OrthoDB" id="167809at2759"/>
<evidence type="ECO:0000256" key="1">
    <source>
        <dbReference type="ARBA" id="ARBA00006336"/>
    </source>
</evidence>
<evidence type="ECO:0000259" key="3">
    <source>
        <dbReference type="Pfam" id="PF00857"/>
    </source>
</evidence>
<dbReference type="GO" id="GO:0016787">
    <property type="term" value="F:hydrolase activity"/>
    <property type="evidence" value="ECO:0007669"/>
    <property type="project" value="UniProtKB-KW"/>
</dbReference>
<keyword evidence="5" id="KW-1185">Reference proteome</keyword>
<name>A0A2J6R4C6_HYAVF</name>
<evidence type="ECO:0000313" key="5">
    <source>
        <dbReference type="Proteomes" id="UP000235786"/>
    </source>
</evidence>
<evidence type="ECO:0000313" key="4">
    <source>
        <dbReference type="EMBL" id="PMD33364.1"/>
    </source>
</evidence>
<evidence type="ECO:0000256" key="2">
    <source>
        <dbReference type="ARBA" id="ARBA00022801"/>
    </source>
</evidence>
<reference evidence="4 5" key="1">
    <citation type="submission" date="2016-04" db="EMBL/GenBank/DDBJ databases">
        <title>A degradative enzymes factory behind the ericoid mycorrhizal symbiosis.</title>
        <authorList>
            <consortium name="DOE Joint Genome Institute"/>
            <person name="Martino E."/>
            <person name="Morin E."/>
            <person name="Grelet G."/>
            <person name="Kuo A."/>
            <person name="Kohler A."/>
            <person name="Daghino S."/>
            <person name="Barry K."/>
            <person name="Choi C."/>
            <person name="Cichocki N."/>
            <person name="Clum A."/>
            <person name="Copeland A."/>
            <person name="Hainaut M."/>
            <person name="Haridas S."/>
            <person name="Labutti K."/>
            <person name="Lindquist E."/>
            <person name="Lipzen A."/>
            <person name="Khouja H.-R."/>
            <person name="Murat C."/>
            <person name="Ohm R."/>
            <person name="Olson A."/>
            <person name="Spatafora J."/>
            <person name="Veneault-Fourrey C."/>
            <person name="Henrissat B."/>
            <person name="Grigoriev I."/>
            <person name="Martin F."/>
            <person name="Perotto S."/>
        </authorList>
    </citation>
    <scope>NUCLEOTIDE SEQUENCE [LARGE SCALE GENOMIC DNA]</scope>
    <source>
        <strain evidence="4 5">F</strain>
    </source>
</reference>
<organism evidence="4 5">
    <name type="scientific">Hyaloscypha variabilis (strain UAMH 11265 / GT02V1 / F)</name>
    <name type="common">Meliniomyces variabilis</name>
    <dbReference type="NCBI Taxonomy" id="1149755"/>
    <lineage>
        <taxon>Eukaryota</taxon>
        <taxon>Fungi</taxon>
        <taxon>Dikarya</taxon>
        <taxon>Ascomycota</taxon>
        <taxon>Pezizomycotina</taxon>
        <taxon>Leotiomycetes</taxon>
        <taxon>Helotiales</taxon>
        <taxon>Hyaloscyphaceae</taxon>
        <taxon>Hyaloscypha</taxon>
        <taxon>Hyaloscypha variabilis</taxon>
    </lineage>
</organism>